<accession>A0A834THC1</accession>
<comment type="caution">
    <text evidence="1">The sequence shown here is derived from an EMBL/GenBank/DDBJ whole genome shotgun (WGS) entry which is preliminary data.</text>
</comment>
<dbReference type="Proteomes" id="UP000634136">
    <property type="component" value="Unassembled WGS sequence"/>
</dbReference>
<protein>
    <submittedName>
        <fullName evidence="1">Uncharacterized protein</fullName>
    </submittedName>
</protein>
<keyword evidence="2" id="KW-1185">Reference proteome</keyword>
<evidence type="ECO:0000313" key="1">
    <source>
        <dbReference type="EMBL" id="KAF7822098.1"/>
    </source>
</evidence>
<dbReference type="AlphaFoldDB" id="A0A834THC1"/>
<proteinExistence type="predicted"/>
<dbReference type="EMBL" id="JAAIUW010000008">
    <property type="protein sequence ID" value="KAF7822098.1"/>
    <property type="molecule type" value="Genomic_DNA"/>
</dbReference>
<reference evidence="1" key="1">
    <citation type="submission" date="2020-09" db="EMBL/GenBank/DDBJ databases">
        <title>Genome-Enabled Discovery of Anthraquinone Biosynthesis in Senna tora.</title>
        <authorList>
            <person name="Kang S.-H."/>
            <person name="Pandey R.P."/>
            <person name="Lee C.-M."/>
            <person name="Sim J.-S."/>
            <person name="Jeong J.-T."/>
            <person name="Choi B.-S."/>
            <person name="Jung M."/>
            <person name="Ginzburg D."/>
            <person name="Zhao K."/>
            <person name="Won S.Y."/>
            <person name="Oh T.-J."/>
            <person name="Yu Y."/>
            <person name="Kim N.-H."/>
            <person name="Lee O.R."/>
            <person name="Lee T.-H."/>
            <person name="Bashyal P."/>
            <person name="Kim T.-S."/>
            <person name="Lee W.-H."/>
            <person name="Kawkins C."/>
            <person name="Kim C.-K."/>
            <person name="Kim J.S."/>
            <person name="Ahn B.O."/>
            <person name="Rhee S.Y."/>
            <person name="Sohng J.K."/>
        </authorList>
    </citation>
    <scope>NUCLEOTIDE SEQUENCE</scope>
    <source>
        <tissue evidence="1">Leaf</tissue>
    </source>
</reference>
<evidence type="ECO:0000313" key="2">
    <source>
        <dbReference type="Proteomes" id="UP000634136"/>
    </source>
</evidence>
<organism evidence="1 2">
    <name type="scientific">Senna tora</name>
    <dbReference type="NCBI Taxonomy" id="362788"/>
    <lineage>
        <taxon>Eukaryota</taxon>
        <taxon>Viridiplantae</taxon>
        <taxon>Streptophyta</taxon>
        <taxon>Embryophyta</taxon>
        <taxon>Tracheophyta</taxon>
        <taxon>Spermatophyta</taxon>
        <taxon>Magnoliopsida</taxon>
        <taxon>eudicotyledons</taxon>
        <taxon>Gunneridae</taxon>
        <taxon>Pentapetalae</taxon>
        <taxon>rosids</taxon>
        <taxon>fabids</taxon>
        <taxon>Fabales</taxon>
        <taxon>Fabaceae</taxon>
        <taxon>Caesalpinioideae</taxon>
        <taxon>Cassia clade</taxon>
        <taxon>Senna</taxon>
    </lineage>
</organism>
<name>A0A834THC1_9FABA</name>
<sequence>MERVIAKEEHSSTPSIIGFLSNDPLDIREDTLLLRPSLLLLRLCFFLGELNIPRPTHHLDVDEHTPIT</sequence>
<gene>
    <name evidence="1" type="ORF">G2W53_027553</name>
</gene>